<keyword evidence="7 8" id="KW-0472">Membrane</keyword>
<evidence type="ECO:0000256" key="7">
    <source>
        <dbReference type="ARBA" id="ARBA00023136"/>
    </source>
</evidence>
<keyword evidence="5 8" id="KW-0812">Transmembrane</keyword>
<comment type="caution">
    <text evidence="10">The sequence shown here is derived from an EMBL/GenBank/DDBJ whole genome shotgun (WGS) entry which is preliminary data.</text>
</comment>
<dbReference type="InterPro" id="IPR035906">
    <property type="entry name" value="MetI-like_sf"/>
</dbReference>
<dbReference type="PANTHER" id="PTHR43357">
    <property type="entry name" value="INNER MEMBRANE ABC TRANSPORTER PERMEASE PROTEIN YDCV"/>
    <property type="match status" value="1"/>
</dbReference>
<keyword evidence="11" id="KW-1185">Reference proteome</keyword>
<feature type="transmembrane region" description="Helical" evidence="8">
    <location>
        <begin position="132"/>
        <end position="152"/>
    </location>
</feature>
<evidence type="ECO:0000313" key="11">
    <source>
        <dbReference type="Proteomes" id="UP000332515"/>
    </source>
</evidence>
<evidence type="ECO:0000256" key="6">
    <source>
        <dbReference type="ARBA" id="ARBA00022989"/>
    </source>
</evidence>
<evidence type="ECO:0000256" key="3">
    <source>
        <dbReference type="ARBA" id="ARBA00022475"/>
    </source>
</evidence>
<keyword evidence="4" id="KW-0997">Cell inner membrane</keyword>
<dbReference type="AlphaFoldDB" id="A0A6A7Y8A0"/>
<evidence type="ECO:0000256" key="1">
    <source>
        <dbReference type="ARBA" id="ARBA00004429"/>
    </source>
</evidence>
<reference evidence="10 11" key="1">
    <citation type="submission" date="2019-09" db="EMBL/GenBank/DDBJ databases">
        <title>Segnochrobactrum spirostomi gen. nov., sp. nov., isolated from the ciliate Spirostomum cf. yagiui and description of a novel family, Segnochrobactraceae fam. nov. within the order Rhizobiales of the class Alphaproteobacteria.</title>
        <authorList>
            <person name="Akter S."/>
            <person name="Shazib S.U.A."/>
            <person name="Shin M.K."/>
        </authorList>
    </citation>
    <scope>NUCLEOTIDE SEQUENCE [LARGE SCALE GENOMIC DNA]</scope>
    <source>
        <strain evidence="10 11">Sp-1</strain>
    </source>
</reference>
<evidence type="ECO:0000256" key="2">
    <source>
        <dbReference type="ARBA" id="ARBA00022448"/>
    </source>
</evidence>
<dbReference type="PROSITE" id="PS50928">
    <property type="entry name" value="ABC_TM1"/>
    <property type="match status" value="1"/>
</dbReference>
<dbReference type="GO" id="GO:0005886">
    <property type="term" value="C:plasma membrane"/>
    <property type="evidence" value="ECO:0007669"/>
    <property type="project" value="UniProtKB-SubCell"/>
</dbReference>
<comment type="similarity">
    <text evidence="8">Belongs to the binding-protein-dependent transport system permease family.</text>
</comment>
<dbReference type="Gene3D" id="1.10.3720.10">
    <property type="entry name" value="MetI-like"/>
    <property type="match status" value="1"/>
</dbReference>
<dbReference type="Pfam" id="PF00528">
    <property type="entry name" value="BPD_transp_1"/>
    <property type="match status" value="1"/>
</dbReference>
<keyword evidence="2 8" id="KW-0813">Transport</keyword>
<proteinExistence type="inferred from homology"/>
<evidence type="ECO:0000256" key="5">
    <source>
        <dbReference type="ARBA" id="ARBA00022692"/>
    </source>
</evidence>
<feature type="transmembrane region" description="Helical" evidence="8">
    <location>
        <begin position="102"/>
        <end position="126"/>
    </location>
</feature>
<dbReference type="Proteomes" id="UP000332515">
    <property type="component" value="Unassembled WGS sequence"/>
</dbReference>
<feature type="domain" description="ABC transmembrane type-1" evidence="9">
    <location>
        <begin position="67"/>
        <end position="253"/>
    </location>
</feature>
<dbReference type="CDD" id="cd06261">
    <property type="entry name" value="TM_PBP2"/>
    <property type="match status" value="1"/>
</dbReference>
<feature type="transmembrane region" description="Helical" evidence="8">
    <location>
        <begin position="20"/>
        <end position="43"/>
    </location>
</feature>
<dbReference type="InterPro" id="IPR000515">
    <property type="entry name" value="MetI-like"/>
</dbReference>
<evidence type="ECO:0000256" key="8">
    <source>
        <dbReference type="RuleBase" id="RU363032"/>
    </source>
</evidence>
<organism evidence="10 11">
    <name type="scientific">Segnochrobactrum spirostomi</name>
    <dbReference type="NCBI Taxonomy" id="2608987"/>
    <lineage>
        <taxon>Bacteria</taxon>
        <taxon>Pseudomonadati</taxon>
        <taxon>Pseudomonadota</taxon>
        <taxon>Alphaproteobacteria</taxon>
        <taxon>Hyphomicrobiales</taxon>
        <taxon>Segnochrobactraceae</taxon>
        <taxon>Segnochrobactrum</taxon>
    </lineage>
</organism>
<keyword evidence="6 8" id="KW-1133">Transmembrane helix</keyword>
<evidence type="ECO:0000313" key="10">
    <source>
        <dbReference type="EMBL" id="MQT15523.1"/>
    </source>
</evidence>
<dbReference type="GO" id="GO:0055085">
    <property type="term" value="P:transmembrane transport"/>
    <property type="evidence" value="ECO:0007669"/>
    <property type="project" value="InterPro"/>
</dbReference>
<feature type="transmembrane region" description="Helical" evidence="8">
    <location>
        <begin position="235"/>
        <end position="254"/>
    </location>
</feature>
<accession>A0A6A7Y8A0</accession>
<sequence>MSGAARSTGRGGRLDASLRVAVLVAAAIFFAVPLVATFAFSLFEGQGLYGPSAYAALFERAALIRPLLLSFELAAATIAVILLVMVPAAIAVHLFAPRMRIFLEVAAVLPFVIPAIAMVAGLTALIHGPGWLVGSPFYLVLPYVFLALPYAYRAIDVALAALDLPSLGRAAASLGAGKAQTIFWVVLPNLRPALVNAALMTFTVVLGEFTVANVLLFETFPVSINLVGKSEPTQAAALSVVSFLLTWAALYGVLKAGRRNPSRPEEAKP</sequence>
<gene>
    <name evidence="10" type="ORF">F0357_23285</name>
</gene>
<dbReference type="RefSeq" id="WP_153491024.1">
    <property type="nucleotide sequence ID" value="NZ_VWNA01000003.1"/>
</dbReference>
<dbReference type="PANTHER" id="PTHR43357:SF4">
    <property type="entry name" value="INNER MEMBRANE ABC TRANSPORTER PERMEASE PROTEIN YDCV"/>
    <property type="match status" value="1"/>
</dbReference>
<comment type="subcellular location">
    <subcellularLocation>
        <location evidence="1">Cell inner membrane</location>
        <topology evidence="1">Multi-pass membrane protein</topology>
    </subcellularLocation>
    <subcellularLocation>
        <location evidence="8">Cell membrane</location>
        <topology evidence="8">Multi-pass membrane protein</topology>
    </subcellularLocation>
</comment>
<dbReference type="EMBL" id="VWNA01000003">
    <property type="protein sequence ID" value="MQT15523.1"/>
    <property type="molecule type" value="Genomic_DNA"/>
</dbReference>
<feature type="transmembrane region" description="Helical" evidence="8">
    <location>
        <begin position="73"/>
        <end position="95"/>
    </location>
</feature>
<feature type="transmembrane region" description="Helical" evidence="8">
    <location>
        <begin position="193"/>
        <end position="215"/>
    </location>
</feature>
<dbReference type="SUPFAM" id="SSF161098">
    <property type="entry name" value="MetI-like"/>
    <property type="match status" value="1"/>
</dbReference>
<keyword evidence="3" id="KW-1003">Cell membrane</keyword>
<protein>
    <submittedName>
        <fullName evidence="10">ABC transporter permease subunit</fullName>
    </submittedName>
</protein>
<evidence type="ECO:0000259" key="9">
    <source>
        <dbReference type="PROSITE" id="PS50928"/>
    </source>
</evidence>
<name>A0A6A7Y8A0_9HYPH</name>
<evidence type="ECO:0000256" key="4">
    <source>
        <dbReference type="ARBA" id="ARBA00022519"/>
    </source>
</evidence>